<feature type="binding site" evidence="6">
    <location>
        <position position="220"/>
    </location>
    <ligand>
        <name>Fe cation</name>
        <dbReference type="ChEBI" id="CHEBI:24875"/>
        <label>2</label>
    </ligand>
</feature>
<feature type="domain" description="Calcineurin-like phosphoesterase" evidence="8">
    <location>
        <begin position="50"/>
        <end position="259"/>
    </location>
</feature>
<feature type="binding site" evidence="6">
    <location>
        <position position="92"/>
    </location>
    <ligand>
        <name>Fe cation</name>
        <dbReference type="ChEBI" id="CHEBI:24875"/>
        <label>1</label>
    </ligand>
</feature>
<reference evidence="9 10" key="1">
    <citation type="submission" date="2016-10" db="EMBL/GenBank/DDBJ databases">
        <title>Arsenicibacter rosenii gen. nov., sp. nov., an efficient arsenic-methylating bacterium isolated from an arsenic-contaminated paddy soil.</title>
        <authorList>
            <person name="Huang K."/>
        </authorList>
    </citation>
    <scope>NUCLEOTIDE SEQUENCE [LARGE SCALE GENOMIC DNA]</scope>
    <source>
        <strain evidence="9 10">SM-1</strain>
    </source>
</reference>
<feature type="signal peptide" evidence="7">
    <location>
        <begin position="1"/>
        <end position="18"/>
    </location>
</feature>
<keyword evidence="10" id="KW-1185">Reference proteome</keyword>
<dbReference type="SUPFAM" id="SSF56300">
    <property type="entry name" value="Metallo-dependent phosphatases"/>
    <property type="match status" value="1"/>
</dbReference>
<comment type="catalytic activity">
    <reaction evidence="1 5">
        <text>a phosphate monoester + H2O = an alcohol + phosphate</text>
        <dbReference type="Rhea" id="RHEA:15017"/>
        <dbReference type="ChEBI" id="CHEBI:15377"/>
        <dbReference type="ChEBI" id="CHEBI:30879"/>
        <dbReference type="ChEBI" id="CHEBI:43474"/>
        <dbReference type="ChEBI" id="CHEBI:67140"/>
        <dbReference type="EC" id="3.1.3.2"/>
    </reaction>
</comment>
<dbReference type="PIRSF" id="PIRSF000898">
    <property type="entry name" value="Acid_Ptase_5"/>
    <property type="match status" value="1"/>
</dbReference>
<evidence type="ECO:0000313" key="9">
    <source>
        <dbReference type="EMBL" id="OIN55950.1"/>
    </source>
</evidence>
<evidence type="ECO:0000313" key="10">
    <source>
        <dbReference type="Proteomes" id="UP000181790"/>
    </source>
</evidence>
<dbReference type="PANTHER" id="PTHR10161">
    <property type="entry name" value="TARTRATE-RESISTANT ACID PHOSPHATASE TYPE 5"/>
    <property type="match status" value="1"/>
</dbReference>
<dbReference type="GO" id="GO:0046872">
    <property type="term" value="F:metal ion binding"/>
    <property type="evidence" value="ECO:0007669"/>
    <property type="project" value="UniProtKB-KW"/>
</dbReference>
<protein>
    <recommendedName>
        <fullName evidence="2 5">acid phosphatase</fullName>
        <ecNumber evidence="2 5">3.1.3.2</ecNumber>
    </recommendedName>
</protein>
<sequence length="334" mass="37630">MWTAFIVGVLISAQTVFAQIPANSIYAKQERAGYTLGRIANLRVFENALNFVVVGDWGRQGEYNQKAVALQMAKTMAGMDGNFVISTGDNVYPNGVASVQDPLWWGSFESVYTYAHLQRNWYPVLGNHDYGGNVDAQIEYSKISRRWRMPARYYSLKKRVGKSKALFVFIDTNGFEPAYYKNEDLAPALSQQDTTAQIRWLREVLADPDPSIRWKIVVGHHPLYSAGKRVAVTGPVRQAIKPILDEFGVDIYLCGHDHDLQYNKPVGPTHHFLSGAGSETDNNPHKTPENVFYNGSNGFMAFSITENQFLVQIIDYLGQILFSRVIPKNEVPKK</sequence>
<accession>A0A1S2VC08</accession>
<dbReference type="InterPro" id="IPR051558">
    <property type="entry name" value="Metallophosphoesterase_PAP"/>
</dbReference>
<feature type="binding site" evidence="6">
    <location>
        <position position="127"/>
    </location>
    <ligand>
        <name>Fe cation</name>
        <dbReference type="ChEBI" id="CHEBI:24875"/>
        <label>2</label>
    </ligand>
</feature>
<dbReference type="Pfam" id="PF00149">
    <property type="entry name" value="Metallophos"/>
    <property type="match status" value="1"/>
</dbReference>
<evidence type="ECO:0000256" key="3">
    <source>
        <dbReference type="ARBA" id="ARBA00022729"/>
    </source>
</evidence>
<name>A0A1S2VC08_9BACT</name>
<feature type="binding site" evidence="6">
    <location>
        <position position="256"/>
    </location>
    <ligand>
        <name>Fe cation</name>
        <dbReference type="ChEBI" id="CHEBI:24875"/>
        <label>2</label>
    </ligand>
</feature>
<dbReference type="AlphaFoldDB" id="A0A1S2VC08"/>
<organism evidence="9 10">
    <name type="scientific">Arsenicibacter rosenii</name>
    <dbReference type="NCBI Taxonomy" id="1750698"/>
    <lineage>
        <taxon>Bacteria</taxon>
        <taxon>Pseudomonadati</taxon>
        <taxon>Bacteroidota</taxon>
        <taxon>Cytophagia</taxon>
        <taxon>Cytophagales</taxon>
        <taxon>Spirosomataceae</taxon>
        <taxon>Arsenicibacter</taxon>
    </lineage>
</organism>
<feature type="binding site" evidence="6">
    <location>
        <position position="56"/>
    </location>
    <ligand>
        <name>Fe cation</name>
        <dbReference type="ChEBI" id="CHEBI:24875"/>
        <label>1</label>
    </ligand>
</feature>
<keyword evidence="3 7" id="KW-0732">Signal</keyword>
<dbReference type="InterPro" id="IPR024927">
    <property type="entry name" value="Acid_PPase"/>
</dbReference>
<dbReference type="PANTHER" id="PTHR10161:SF14">
    <property type="entry name" value="TARTRATE-RESISTANT ACID PHOSPHATASE TYPE 5"/>
    <property type="match status" value="1"/>
</dbReference>
<feature type="binding site" evidence="6">
    <location>
        <position position="258"/>
    </location>
    <ligand>
        <name>Fe cation</name>
        <dbReference type="ChEBI" id="CHEBI:24875"/>
        <label>1</label>
    </ligand>
</feature>
<evidence type="ECO:0000256" key="2">
    <source>
        <dbReference type="ARBA" id="ARBA00012646"/>
    </source>
</evidence>
<gene>
    <name evidence="9" type="ORF">BLX24_27305</name>
</gene>
<evidence type="ECO:0000256" key="1">
    <source>
        <dbReference type="ARBA" id="ARBA00000032"/>
    </source>
</evidence>
<proteinExistence type="predicted"/>
<keyword evidence="6" id="KW-0479">Metal-binding</keyword>
<dbReference type="GO" id="GO:0003993">
    <property type="term" value="F:acid phosphatase activity"/>
    <property type="evidence" value="ECO:0007669"/>
    <property type="project" value="UniProtKB-UniRule"/>
</dbReference>
<feature type="binding site" evidence="6">
    <location>
        <position position="89"/>
    </location>
    <ligand>
        <name>Fe cation</name>
        <dbReference type="ChEBI" id="CHEBI:24875"/>
        <label>2</label>
    </ligand>
</feature>
<keyword evidence="5 6" id="KW-0408">Iron</keyword>
<comment type="caution">
    <text evidence="9">The sequence shown here is derived from an EMBL/GenBank/DDBJ whole genome shotgun (WGS) entry which is preliminary data.</text>
</comment>
<evidence type="ECO:0000259" key="8">
    <source>
        <dbReference type="Pfam" id="PF00149"/>
    </source>
</evidence>
<dbReference type="OrthoDB" id="9809781at2"/>
<feature type="chain" id="PRO_5010376688" description="acid phosphatase" evidence="7">
    <location>
        <begin position="19"/>
        <end position="334"/>
    </location>
</feature>
<feature type="binding site" evidence="6">
    <location>
        <position position="89"/>
    </location>
    <ligand>
        <name>Fe cation</name>
        <dbReference type="ChEBI" id="CHEBI:24875"/>
        <label>1</label>
    </ligand>
</feature>
<dbReference type="InterPro" id="IPR029052">
    <property type="entry name" value="Metallo-depent_PP-like"/>
</dbReference>
<evidence type="ECO:0000256" key="4">
    <source>
        <dbReference type="ARBA" id="ARBA00022801"/>
    </source>
</evidence>
<dbReference type="Gene3D" id="3.60.21.10">
    <property type="match status" value="1"/>
</dbReference>
<dbReference type="EMBL" id="MORL01000031">
    <property type="protein sequence ID" value="OIN55950.1"/>
    <property type="molecule type" value="Genomic_DNA"/>
</dbReference>
<evidence type="ECO:0000256" key="5">
    <source>
        <dbReference type="PIRNR" id="PIRNR000898"/>
    </source>
</evidence>
<dbReference type="Proteomes" id="UP000181790">
    <property type="component" value="Unassembled WGS sequence"/>
</dbReference>
<keyword evidence="4 5" id="KW-0378">Hydrolase</keyword>
<dbReference type="EC" id="3.1.3.2" evidence="2 5"/>
<evidence type="ECO:0000256" key="7">
    <source>
        <dbReference type="SAM" id="SignalP"/>
    </source>
</evidence>
<comment type="cofactor">
    <cofactor evidence="6">
        <name>Fe cation</name>
        <dbReference type="ChEBI" id="CHEBI:24875"/>
    </cofactor>
    <text evidence="6">Binds 2 iron ions per subunit.</text>
</comment>
<evidence type="ECO:0000256" key="6">
    <source>
        <dbReference type="PIRSR" id="PIRSR000898-1"/>
    </source>
</evidence>
<dbReference type="InterPro" id="IPR004843">
    <property type="entry name" value="Calcineurin-like_PHP"/>
</dbReference>